<sequence length="379" mass="40047">MARRKSTRWKTACASSCRTSAPATPLGSSRCSRAPSARSPSCARVDPSVSALTRTTFSTCSRKPPKGTFRPNSTSSARSRSSRPAARQHDPVGRNDLAPRIADEYDHRQRARAAQLGVSDPEGVRARRAHRAHRAVQESAAAQRRNSLAPCAMPKLGMRGTPPYCADAELAAAAGGLAGEMHPATARNAAASASPAATKHSSLGIVDLASAAAAAAVASVSGPSGASSPLAHVRRPRLPLNVVFKLVCRETLHAGQYFGHECLLASMERRRGTRIAAVDAAVGSPHSVVTCEPTEILRVSRRHYAQALDADGVGRDRGRGARGGRGDCGTRGWVWKGARPGTRSRTSIARRGSGFIGRGKSLRSSSGTRTWAARTSWRR</sequence>
<feature type="compositionally biased region" description="Low complexity" evidence="1">
    <location>
        <begin position="368"/>
        <end position="379"/>
    </location>
</feature>
<evidence type="ECO:0000256" key="1">
    <source>
        <dbReference type="SAM" id="MobiDB-lite"/>
    </source>
</evidence>
<evidence type="ECO:0000313" key="2">
    <source>
        <dbReference type="EMBL" id="KNE60908.1"/>
    </source>
</evidence>
<feature type="compositionally biased region" description="Low complexity" evidence="1">
    <location>
        <begin position="70"/>
        <end position="85"/>
    </location>
</feature>
<dbReference type="EMBL" id="GG745337">
    <property type="protein sequence ID" value="KNE60908.1"/>
    <property type="molecule type" value="Genomic_DNA"/>
</dbReference>
<feature type="compositionally biased region" description="Polar residues" evidence="1">
    <location>
        <begin position="13"/>
        <end position="22"/>
    </location>
</feature>
<evidence type="ECO:0000313" key="3">
    <source>
        <dbReference type="Proteomes" id="UP000054350"/>
    </source>
</evidence>
<gene>
    <name evidence="2" type="ORF">AMAG_18707</name>
</gene>
<accession>A0A0L0SEE9</accession>
<feature type="region of interest" description="Disordered" evidence="1">
    <location>
        <begin position="353"/>
        <end position="379"/>
    </location>
</feature>
<organism evidence="2 3">
    <name type="scientific">Allomyces macrogynus (strain ATCC 38327)</name>
    <name type="common">Allomyces javanicus var. macrogynus</name>
    <dbReference type="NCBI Taxonomy" id="578462"/>
    <lineage>
        <taxon>Eukaryota</taxon>
        <taxon>Fungi</taxon>
        <taxon>Fungi incertae sedis</taxon>
        <taxon>Blastocladiomycota</taxon>
        <taxon>Blastocladiomycetes</taxon>
        <taxon>Blastocladiales</taxon>
        <taxon>Blastocladiaceae</taxon>
        <taxon>Allomyces</taxon>
    </lineage>
</organism>
<name>A0A0L0SEE9_ALLM3</name>
<feature type="compositionally biased region" description="Polar residues" evidence="1">
    <location>
        <begin position="50"/>
        <end position="61"/>
    </location>
</feature>
<dbReference type="Proteomes" id="UP000054350">
    <property type="component" value="Unassembled WGS sequence"/>
</dbReference>
<feature type="compositionally biased region" description="Low complexity" evidence="1">
    <location>
        <begin position="28"/>
        <end position="44"/>
    </location>
</feature>
<feature type="region of interest" description="Disordered" evidence="1">
    <location>
        <begin position="1"/>
        <end position="100"/>
    </location>
</feature>
<dbReference type="AlphaFoldDB" id="A0A0L0SEE9"/>
<protein>
    <submittedName>
        <fullName evidence="2">Uncharacterized protein</fullName>
    </submittedName>
</protein>
<dbReference type="VEuPathDB" id="FungiDB:AMAG_18707"/>
<proteinExistence type="predicted"/>
<reference evidence="2 3" key="1">
    <citation type="submission" date="2009-11" db="EMBL/GenBank/DDBJ databases">
        <title>Annotation of Allomyces macrogynus ATCC 38327.</title>
        <authorList>
            <consortium name="The Broad Institute Genome Sequencing Platform"/>
            <person name="Russ C."/>
            <person name="Cuomo C."/>
            <person name="Burger G."/>
            <person name="Gray M.W."/>
            <person name="Holland P.W.H."/>
            <person name="King N."/>
            <person name="Lang F.B.F."/>
            <person name="Roger A.J."/>
            <person name="Ruiz-Trillo I."/>
            <person name="Young S.K."/>
            <person name="Zeng Q."/>
            <person name="Gargeya S."/>
            <person name="Fitzgerald M."/>
            <person name="Haas B."/>
            <person name="Abouelleil A."/>
            <person name="Alvarado L."/>
            <person name="Arachchi H.M."/>
            <person name="Berlin A."/>
            <person name="Chapman S.B."/>
            <person name="Gearin G."/>
            <person name="Goldberg J."/>
            <person name="Griggs A."/>
            <person name="Gujja S."/>
            <person name="Hansen M."/>
            <person name="Heiman D."/>
            <person name="Howarth C."/>
            <person name="Larimer J."/>
            <person name="Lui A."/>
            <person name="MacDonald P.J.P."/>
            <person name="McCowen C."/>
            <person name="Montmayeur A."/>
            <person name="Murphy C."/>
            <person name="Neiman D."/>
            <person name="Pearson M."/>
            <person name="Priest M."/>
            <person name="Roberts A."/>
            <person name="Saif S."/>
            <person name="Shea T."/>
            <person name="Sisk P."/>
            <person name="Stolte C."/>
            <person name="Sykes S."/>
            <person name="Wortman J."/>
            <person name="Nusbaum C."/>
            <person name="Birren B."/>
        </authorList>
    </citation>
    <scope>NUCLEOTIDE SEQUENCE [LARGE SCALE GENOMIC DNA]</scope>
    <source>
        <strain evidence="2 3">ATCC 38327</strain>
    </source>
</reference>
<reference evidence="3" key="2">
    <citation type="submission" date="2009-11" db="EMBL/GenBank/DDBJ databases">
        <title>The Genome Sequence of Allomyces macrogynus strain ATCC 38327.</title>
        <authorList>
            <consortium name="The Broad Institute Genome Sequencing Platform"/>
            <person name="Russ C."/>
            <person name="Cuomo C."/>
            <person name="Shea T."/>
            <person name="Young S.K."/>
            <person name="Zeng Q."/>
            <person name="Koehrsen M."/>
            <person name="Haas B."/>
            <person name="Borodovsky M."/>
            <person name="Guigo R."/>
            <person name="Alvarado L."/>
            <person name="Berlin A."/>
            <person name="Borenstein D."/>
            <person name="Chen Z."/>
            <person name="Engels R."/>
            <person name="Freedman E."/>
            <person name="Gellesch M."/>
            <person name="Goldberg J."/>
            <person name="Griggs A."/>
            <person name="Gujja S."/>
            <person name="Heiman D."/>
            <person name="Hepburn T."/>
            <person name="Howarth C."/>
            <person name="Jen D."/>
            <person name="Larson L."/>
            <person name="Lewis B."/>
            <person name="Mehta T."/>
            <person name="Park D."/>
            <person name="Pearson M."/>
            <person name="Roberts A."/>
            <person name="Saif S."/>
            <person name="Shenoy N."/>
            <person name="Sisk P."/>
            <person name="Stolte C."/>
            <person name="Sykes S."/>
            <person name="Walk T."/>
            <person name="White J."/>
            <person name="Yandava C."/>
            <person name="Burger G."/>
            <person name="Gray M.W."/>
            <person name="Holland P.W.H."/>
            <person name="King N."/>
            <person name="Lang F.B.F."/>
            <person name="Roger A.J."/>
            <person name="Ruiz-Trillo I."/>
            <person name="Lander E."/>
            <person name="Nusbaum C."/>
        </authorList>
    </citation>
    <scope>NUCLEOTIDE SEQUENCE [LARGE SCALE GENOMIC DNA]</scope>
    <source>
        <strain evidence="3">ATCC 38327</strain>
    </source>
</reference>
<keyword evidence="3" id="KW-1185">Reference proteome</keyword>